<dbReference type="SUPFAM" id="SSF51182">
    <property type="entry name" value="RmlC-like cupins"/>
    <property type="match status" value="1"/>
</dbReference>
<accession>A0A3A4P0G4</accession>
<comment type="caution">
    <text evidence="3">The sequence shown here is derived from an EMBL/GenBank/DDBJ whole genome shotgun (WGS) entry which is preliminary data.</text>
</comment>
<dbReference type="CDD" id="cd02209">
    <property type="entry name" value="cupin_XRE_C"/>
    <property type="match status" value="1"/>
</dbReference>
<dbReference type="PROSITE" id="PS50943">
    <property type="entry name" value="HTH_CROC1"/>
    <property type="match status" value="1"/>
</dbReference>
<evidence type="ECO:0000313" key="3">
    <source>
        <dbReference type="EMBL" id="RJP23886.1"/>
    </source>
</evidence>
<dbReference type="InterPro" id="IPR011051">
    <property type="entry name" value="RmlC_Cupin_sf"/>
</dbReference>
<organism evidence="3 4">
    <name type="scientific">Abyssobacteria bacterium (strain SURF_5)</name>
    <dbReference type="NCBI Taxonomy" id="2093360"/>
    <lineage>
        <taxon>Bacteria</taxon>
        <taxon>Pseudomonadati</taxon>
        <taxon>Candidatus Hydrogenedentota</taxon>
        <taxon>Candidatus Abyssobacteria</taxon>
    </lineage>
</organism>
<dbReference type="Pfam" id="PF07883">
    <property type="entry name" value="Cupin_2"/>
    <property type="match status" value="1"/>
</dbReference>
<name>A0A3A4P0G4_ABYX5</name>
<dbReference type="InterPro" id="IPR050807">
    <property type="entry name" value="TransReg_Diox_bact_type"/>
</dbReference>
<evidence type="ECO:0000259" key="2">
    <source>
        <dbReference type="PROSITE" id="PS50943"/>
    </source>
</evidence>
<proteinExistence type="predicted"/>
<evidence type="ECO:0000313" key="4">
    <source>
        <dbReference type="Proteomes" id="UP000265882"/>
    </source>
</evidence>
<protein>
    <submittedName>
        <fullName evidence="3">Cupin domain-containing protein</fullName>
    </submittedName>
</protein>
<sequence>MFMVKLGGVIRKARMKKGFTLDDVASRCGYSKALISRIENDNVFPSIESLSKIAGVLDFPLYDIFASIPYEEPVVLRKNERQKFHVSEGEFDLEFLVPNPRNVTMLPVFYSGDPMAHSTARMGEHIGQEWAFVLSGKVEVTVGDRKYVLKEGDSLFFNSAVPHKYVNFGTEFACGVCITIPPSY</sequence>
<reference evidence="3 4" key="1">
    <citation type="journal article" date="2017" name="ISME J.">
        <title>Energy and carbon metabolisms in a deep terrestrial subsurface fluid microbial community.</title>
        <authorList>
            <person name="Momper L."/>
            <person name="Jungbluth S.P."/>
            <person name="Lee M.D."/>
            <person name="Amend J.P."/>
        </authorList>
    </citation>
    <scope>NUCLEOTIDE SEQUENCE [LARGE SCALE GENOMIC DNA]</scope>
    <source>
        <strain evidence="3">SURF_5</strain>
    </source>
</reference>
<dbReference type="Proteomes" id="UP000265882">
    <property type="component" value="Unassembled WGS sequence"/>
</dbReference>
<dbReference type="GO" id="GO:0005829">
    <property type="term" value="C:cytosol"/>
    <property type="evidence" value="ECO:0007669"/>
    <property type="project" value="TreeGrafter"/>
</dbReference>
<dbReference type="GO" id="GO:0003677">
    <property type="term" value="F:DNA binding"/>
    <property type="evidence" value="ECO:0007669"/>
    <property type="project" value="UniProtKB-KW"/>
</dbReference>
<dbReference type="InterPro" id="IPR001387">
    <property type="entry name" value="Cro/C1-type_HTH"/>
</dbReference>
<dbReference type="CDD" id="cd00093">
    <property type="entry name" value="HTH_XRE"/>
    <property type="match status" value="1"/>
</dbReference>
<dbReference type="InterPro" id="IPR010982">
    <property type="entry name" value="Lambda_DNA-bd_dom_sf"/>
</dbReference>
<dbReference type="AlphaFoldDB" id="A0A3A4P0G4"/>
<dbReference type="SUPFAM" id="SSF47413">
    <property type="entry name" value="lambda repressor-like DNA-binding domains"/>
    <property type="match status" value="1"/>
</dbReference>
<dbReference type="InterPro" id="IPR014710">
    <property type="entry name" value="RmlC-like_jellyroll"/>
</dbReference>
<keyword evidence="1" id="KW-0238">DNA-binding</keyword>
<evidence type="ECO:0000256" key="1">
    <source>
        <dbReference type="ARBA" id="ARBA00023125"/>
    </source>
</evidence>
<dbReference type="SMART" id="SM00530">
    <property type="entry name" value="HTH_XRE"/>
    <property type="match status" value="1"/>
</dbReference>
<dbReference type="InterPro" id="IPR013096">
    <property type="entry name" value="Cupin_2"/>
</dbReference>
<feature type="domain" description="HTH cro/C1-type" evidence="2">
    <location>
        <begin position="10"/>
        <end position="64"/>
    </location>
</feature>
<dbReference type="PANTHER" id="PTHR46797:SF2">
    <property type="entry name" value="TRANSCRIPTIONAL REGULATOR"/>
    <property type="match status" value="1"/>
</dbReference>
<dbReference type="Pfam" id="PF01381">
    <property type="entry name" value="HTH_3"/>
    <property type="match status" value="1"/>
</dbReference>
<dbReference type="GO" id="GO:0003700">
    <property type="term" value="F:DNA-binding transcription factor activity"/>
    <property type="evidence" value="ECO:0007669"/>
    <property type="project" value="TreeGrafter"/>
</dbReference>
<dbReference type="Gene3D" id="1.10.260.40">
    <property type="entry name" value="lambda repressor-like DNA-binding domains"/>
    <property type="match status" value="1"/>
</dbReference>
<dbReference type="Gene3D" id="2.60.120.10">
    <property type="entry name" value="Jelly Rolls"/>
    <property type="match status" value="1"/>
</dbReference>
<dbReference type="EMBL" id="QZKU01000042">
    <property type="protein sequence ID" value="RJP23886.1"/>
    <property type="molecule type" value="Genomic_DNA"/>
</dbReference>
<dbReference type="PANTHER" id="PTHR46797">
    <property type="entry name" value="HTH-TYPE TRANSCRIPTIONAL REGULATOR"/>
    <property type="match status" value="1"/>
</dbReference>
<gene>
    <name evidence="3" type="ORF">C4520_05445</name>
</gene>